<keyword evidence="2" id="KW-0813">Transport</keyword>
<feature type="transmembrane region" description="Helical" evidence="8">
    <location>
        <begin position="76"/>
        <end position="93"/>
    </location>
</feature>
<protein>
    <submittedName>
        <fullName evidence="10">Major facilitator superfamily MFS_1</fullName>
    </submittedName>
</protein>
<dbReference type="InterPro" id="IPR024989">
    <property type="entry name" value="MFS_assoc_dom"/>
</dbReference>
<evidence type="ECO:0000256" key="2">
    <source>
        <dbReference type="ARBA" id="ARBA00022448"/>
    </source>
</evidence>
<dbReference type="AlphaFoldDB" id="D7DN55"/>
<dbReference type="GO" id="GO:0015528">
    <property type="term" value="F:lactose:proton symporter activity"/>
    <property type="evidence" value="ECO:0007669"/>
    <property type="project" value="TreeGrafter"/>
</dbReference>
<dbReference type="PROSITE" id="PS50850">
    <property type="entry name" value="MFS"/>
    <property type="match status" value="1"/>
</dbReference>
<keyword evidence="6 8" id="KW-1133">Transmembrane helix</keyword>
<dbReference type="EMBL" id="CP002056">
    <property type="protein sequence ID" value="ADI28994.1"/>
    <property type="molecule type" value="Genomic_DNA"/>
</dbReference>
<accession>D7DN55</accession>
<keyword evidence="7 8" id="KW-0472">Membrane</keyword>
<comment type="subcellular location">
    <subcellularLocation>
        <location evidence="1">Cell inner membrane</location>
        <topology evidence="1">Multi-pass membrane protein</topology>
    </subcellularLocation>
</comment>
<dbReference type="InterPro" id="IPR026032">
    <property type="entry name" value="HcaT-like"/>
</dbReference>
<dbReference type="OrthoDB" id="9150135at2"/>
<evidence type="ECO:0000256" key="5">
    <source>
        <dbReference type="ARBA" id="ARBA00022692"/>
    </source>
</evidence>
<dbReference type="GO" id="GO:0005886">
    <property type="term" value="C:plasma membrane"/>
    <property type="evidence" value="ECO:0007669"/>
    <property type="project" value="UniProtKB-SubCell"/>
</dbReference>
<feature type="transmembrane region" description="Helical" evidence="8">
    <location>
        <begin position="362"/>
        <end position="382"/>
    </location>
</feature>
<feature type="transmembrane region" description="Helical" evidence="8">
    <location>
        <begin position="205"/>
        <end position="226"/>
    </location>
</feature>
<dbReference type="NCBIfam" id="NF037955">
    <property type="entry name" value="mfs"/>
    <property type="match status" value="1"/>
</dbReference>
<dbReference type="KEGG" id="meh:M301_0610"/>
<dbReference type="PANTHER" id="PTHR23522">
    <property type="entry name" value="BLL5896 PROTEIN"/>
    <property type="match status" value="1"/>
</dbReference>
<evidence type="ECO:0000256" key="4">
    <source>
        <dbReference type="ARBA" id="ARBA00022519"/>
    </source>
</evidence>
<feature type="domain" description="Major facilitator superfamily (MFS) profile" evidence="9">
    <location>
        <begin position="1"/>
        <end position="384"/>
    </location>
</feature>
<dbReference type="InterPro" id="IPR036259">
    <property type="entry name" value="MFS_trans_sf"/>
</dbReference>
<keyword evidence="4" id="KW-0997">Cell inner membrane</keyword>
<evidence type="ECO:0000256" key="7">
    <source>
        <dbReference type="ARBA" id="ARBA00023136"/>
    </source>
</evidence>
<keyword evidence="3" id="KW-1003">Cell membrane</keyword>
<sequence length="394" mass="43916" precursor="true">MRSTFHSALHSRLSRFYFIYYFFVGSFVPYWGLYLKSEQFSPADIGILMSLFQISRIFAPNFWGWLADHTGKRAQWIKLTAFLGLCGFTAVFWAHGFYWFFFVMAALSLFTSSTLPLAESLTLAHLATTNGHYSRIRMWGSLGFIVASVILGFLIDFAGIRSLLWFLLAVQMTLFALTYTLPDAKVEPHPHDHFSIWQVIKQPNVLALLIGCALMVTAHGVLYNFYSIYLSEHGYSKGMIGLLWSVGVICEIGIFMLMPRLMVRYSLKTILLISLVLAVVRFTMIGIAVDNIIFLVLAQTLHAATFGSFHAASVEVITQFFNGRHQAKGQAIYNSVAYGIGGTIGGVAGGYALQYLGGQKTFMLAAIFPLLGLLVIGLGLKLTRNQHGSQGMFR</sequence>
<dbReference type="HOGENOM" id="CLU_013133_6_0_4"/>
<evidence type="ECO:0000313" key="11">
    <source>
        <dbReference type="Proteomes" id="UP000000383"/>
    </source>
</evidence>
<feature type="transmembrane region" description="Helical" evidence="8">
    <location>
        <begin position="139"/>
        <end position="158"/>
    </location>
</feature>
<evidence type="ECO:0000313" key="10">
    <source>
        <dbReference type="EMBL" id="ADI28994.1"/>
    </source>
</evidence>
<dbReference type="InterPro" id="IPR020846">
    <property type="entry name" value="MFS_dom"/>
</dbReference>
<name>D7DN55_METV0</name>
<evidence type="ECO:0000256" key="3">
    <source>
        <dbReference type="ARBA" id="ARBA00022475"/>
    </source>
</evidence>
<dbReference type="GO" id="GO:0030395">
    <property type="term" value="F:lactose binding"/>
    <property type="evidence" value="ECO:0007669"/>
    <property type="project" value="TreeGrafter"/>
</dbReference>
<dbReference type="PIRSF" id="PIRSF004925">
    <property type="entry name" value="HcaT"/>
    <property type="match status" value="1"/>
</dbReference>
<dbReference type="PANTHER" id="PTHR23522:SF10">
    <property type="entry name" value="3-PHENYLPROPIONIC ACID TRANSPORTER-RELATED"/>
    <property type="match status" value="1"/>
</dbReference>
<feature type="transmembrane region" description="Helical" evidence="8">
    <location>
        <begin position="270"/>
        <end position="297"/>
    </location>
</feature>
<dbReference type="STRING" id="666681.M301_0610"/>
<dbReference type="Proteomes" id="UP000000383">
    <property type="component" value="Chromosome"/>
</dbReference>
<gene>
    <name evidence="10" type="ordered locus">M301_0610</name>
</gene>
<reference evidence="11" key="1">
    <citation type="submission" date="2010-05" db="EMBL/GenBank/DDBJ databases">
        <title>Complete sequence of Methylotenera sp. 301.</title>
        <authorList>
            <person name="Lucas S."/>
            <person name="Copeland A."/>
            <person name="Lapidus A."/>
            <person name="Cheng J.-F."/>
            <person name="Bruce D."/>
            <person name="Goodwin L."/>
            <person name="Pitluck S."/>
            <person name="Clum A."/>
            <person name="Land M."/>
            <person name="Hauser L."/>
            <person name="Kyrpides N."/>
            <person name="Ivanova N."/>
            <person name="Chistoservova L."/>
            <person name="Kalyuzhnaya M."/>
            <person name="Woyke T."/>
        </authorList>
    </citation>
    <scope>NUCLEOTIDE SEQUENCE [LARGE SCALE GENOMIC DNA]</scope>
    <source>
        <strain evidence="11">301</strain>
    </source>
</reference>
<proteinExistence type="predicted"/>
<evidence type="ECO:0000259" key="9">
    <source>
        <dbReference type="PROSITE" id="PS50850"/>
    </source>
</evidence>
<evidence type="ECO:0000256" key="1">
    <source>
        <dbReference type="ARBA" id="ARBA00004429"/>
    </source>
</evidence>
<feature type="transmembrane region" description="Helical" evidence="8">
    <location>
        <begin position="164"/>
        <end position="184"/>
    </location>
</feature>
<evidence type="ECO:0000256" key="6">
    <source>
        <dbReference type="ARBA" id="ARBA00022989"/>
    </source>
</evidence>
<feature type="transmembrane region" description="Helical" evidence="8">
    <location>
        <begin position="335"/>
        <end position="356"/>
    </location>
</feature>
<reference evidence="10 11" key="2">
    <citation type="journal article" date="2011" name="J. Bacteriol.">
        <title>Genomes of three methylotrophs from a single niche uncover genetic and metabolic divergence of Methylophilaceae.</title>
        <authorList>
            <person name="Lapidus A."/>
            <person name="Clum A."/>
            <person name="Labutti K."/>
            <person name="Kaluzhnaya M.G."/>
            <person name="Lim S."/>
            <person name="Beck D.A."/>
            <person name="Glavina Del Rio T."/>
            <person name="Nolan M."/>
            <person name="Mavromatis K."/>
            <person name="Huntemann M."/>
            <person name="Lucas S."/>
            <person name="Lidstrom M.E."/>
            <person name="Ivanova N."/>
            <person name="Chistoserdova L."/>
        </authorList>
    </citation>
    <scope>NUCLEOTIDE SEQUENCE [LARGE SCALE GENOMIC DNA]</scope>
    <source>
        <strain evidence="10 11">301</strain>
    </source>
</reference>
<dbReference type="eggNOG" id="COG2814">
    <property type="taxonomic scope" value="Bacteria"/>
</dbReference>
<dbReference type="Pfam" id="PF12832">
    <property type="entry name" value="MFS_1_like"/>
    <property type="match status" value="1"/>
</dbReference>
<dbReference type="SUPFAM" id="SSF103473">
    <property type="entry name" value="MFS general substrate transporter"/>
    <property type="match status" value="1"/>
</dbReference>
<organism evidence="10 11">
    <name type="scientific">Methylotenera versatilis (strain 301)</name>
    <dbReference type="NCBI Taxonomy" id="666681"/>
    <lineage>
        <taxon>Bacteria</taxon>
        <taxon>Pseudomonadati</taxon>
        <taxon>Pseudomonadota</taxon>
        <taxon>Betaproteobacteria</taxon>
        <taxon>Nitrosomonadales</taxon>
        <taxon>Methylophilaceae</taxon>
        <taxon>Methylotenera</taxon>
    </lineage>
</organism>
<evidence type="ECO:0000256" key="8">
    <source>
        <dbReference type="SAM" id="Phobius"/>
    </source>
</evidence>
<feature type="transmembrane region" description="Helical" evidence="8">
    <location>
        <begin position="238"/>
        <end position="258"/>
    </location>
</feature>
<feature type="transmembrane region" description="Helical" evidence="8">
    <location>
        <begin position="16"/>
        <end position="33"/>
    </location>
</feature>
<feature type="transmembrane region" description="Helical" evidence="8">
    <location>
        <begin position="45"/>
        <end position="64"/>
    </location>
</feature>
<dbReference type="RefSeq" id="WP_013147310.1">
    <property type="nucleotide sequence ID" value="NC_014207.1"/>
</dbReference>
<keyword evidence="5 8" id="KW-0812">Transmembrane</keyword>
<dbReference type="Gene3D" id="1.20.1250.20">
    <property type="entry name" value="MFS general substrate transporter like domains"/>
    <property type="match status" value="2"/>
</dbReference>
<keyword evidence="11" id="KW-1185">Reference proteome</keyword>